<evidence type="ECO:0000313" key="9">
    <source>
        <dbReference type="Proteomes" id="UP000176101"/>
    </source>
</evidence>
<keyword evidence="1" id="KW-0808">Transferase</keyword>
<reference evidence="8 9" key="1">
    <citation type="journal article" date="2016" name="Front. Microbiol.">
        <title>Comparative Genomics Analysis of Streptomyces Species Reveals Their Adaptation to the Marine Environment and Their Diversity at the Genomic Level.</title>
        <authorList>
            <person name="Tian X."/>
            <person name="Zhang Z."/>
            <person name="Yang T."/>
            <person name="Chen M."/>
            <person name="Li J."/>
            <person name="Chen F."/>
            <person name="Yang J."/>
            <person name="Li W."/>
            <person name="Zhang B."/>
            <person name="Zhang Z."/>
            <person name="Wu J."/>
            <person name="Zhang C."/>
            <person name="Long L."/>
            <person name="Xiao J."/>
        </authorList>
    </citation>
    <scope>NUCLEOTIDE SEQUENCE [LARGE SCALE GENOMIC DNA]</scope>
    <source>
        <strain evidence="8 9">SCSIO 02100</strain>
    </source>
</reference>
<dbReference type="PROSITE" id="PS00107">
    <property type="entry name" value="PROTEIN_KINASE_ATP"/>
    <property type="match status" value="1"/>
</dbReference>
<dbReference type="OrthoDB" id="9762169at2"/>
<dbReference type="EMBL" id="LJGU01000131">
    <property type="protein sequence ID" value="OEV01730.1"/>
    <property type="molecule type" value="Genomic_DNA"/>
</dbReference>
<feature type="region of interest" description="Disordered" evidence="6">
    <location>
        <begin position="345"/>
        <end position="371"/>
    </location>
</feature>
<dbReference type="AlphaFoldDB" id="A0A1E7KCV3"/>
<dbReference type="Gene3D" id="1.10.510.10">
    <property type="entry name" value="Transferase(Phosphotransferase) domain 1"/>
    <property type="match status" value="1"/>
</dbReference>
<feature type="compositionally biased region" description="Gly residues" evidence="6">
    <location>
        <begin position="306"/>
        <end position="318"/>
    </location>
</feature>
<comment type="caution">
    <text evidence="8">The sequence shown here is derived from an EMBL/GenBank/DDBJ whole genome shotgun (WGS) entry which is preliminary data.</text>
</comment>
<dbReference type="InterPro" id="IPR018391">
    <property type="entry name" value="PQQ_b-propeller_rpt"/>
</dbReference>
<dbReference type="PANTHER" id="PTHR43289:SF34">
    <property type="entry name" value="SERINE_THREONINE-PROTEIN KINASE YBDM-RELATED"/>
    <property type="match status" value="1"/>
</dbReference>
<feature type="region of interest" description="Disordered" evidence="6">
    <location>
        <begin position="297"/>
        <end position="321"/>
    </location>
</feature>
<organism evidence="8 9">
    <name type="scientific">Streptomyces oceani</name>
    <dbReference type="NCBI Taxonomy" id="1075402"/>
    <lineage>
        <taxon>Bacteria</taxon>
        <taxon>Bacillati</taxon>
        <taxon>Actinomycetota</taxon>
        <taxon>Actinomycetes</taxon>
        <taxon>Kitasatosporales</taxon>
        <taxon>Streptomycetaceae</taxon>
        <taxon>Streptomyces</taxon>
    </lineage>
</organism>
<keyword evidence="3" id="KW-0418">Kinase</keyword>
<gene>
    <name evidence="8" type="ORF">AN216_17065</name>
</gene>
<keyword evidence="9" id="KW-1185">Reference proteome</keyword>
<dbReference type="GO" id="GO:0005524">
    <property type="term" value="F:ATP binding"/>
    <property type="evidence" value="ECO:0007669"/>
    <property type="project" value="UniProtKB-UniRule"/>
</dbReference>
<dbReference type="InterPro" id="IPR000719">
    <property type="entry name" value="Prot_kinase_dom"/>
</dbReference>
<evidence type="ECO:0000256" key="6">
    <source>
        <dbReference type="SAM" id="MobiDB-lite"/>
    </source>
</evidence>
<evidence type="ECO:0000259" key="7">
    <source>
        <dbReference type="PROSITE" id="PS50011"/>
    </source>
</evidence>
<dbReference type="Gene3D" id="2.130.10.10">
    <property type="entry name" value="YVTN repeat-like/Quinoprotein amine dehydrogenase"/>
    <property type="match status" value="2"/>
</dbReference>
<dbReference type="InterPro" id="IPR015943">
    <property type="entry name" value="WD40/YVTN_repeat-like_dom_sf"/>
</dbReference>
<dbReference type="GO" id="GO:0004674">
    <property type="term" value="F:protein serine/threonine kinase activity"/>
    <property type="evidence" value="ECO:0007669"/>
    <property type="project" value="TreeGrafter"/>
</dbReference>
<protein>
    <recommendedName>
        <fullName evidence="7">Protein kinase domain-containing protein</fullName>
    </recommendedName>
</protein>
<feature type="binding site" evidence="5">
    <location>
        <position position="43"/>
    </location>
    <ligand>
        <name>ATP</name>
        <dbReference type="ChEBI" id="CHEBI:30616"/>
    </ligand>
</feature>
<dbReference type="InterPro" id="IPR011047">
    <property type="entry name" value="Quinoprotein_ADH-like_sf"/>
</dbReference>
<dbReference type="STRING" id="1075402.AN216_17065"/>
<sequence length="713" mass="75271">MDPLGYGDPLRLGPFRVLGVLGEGGMGKVYLGRDNAGRTAAVKVLRPELSHHTQMSRRFVREAEAAQAVRSEGVARVLMARTEAGRPFIATEFLAGPTLDSAVGRHGALREPYVRALGAALARTLGDIHAAGLVHRDLKPSNIVLTSTGPRVIDFGIARPEHGLTLTTTGQAPVTPGYGAPEQVLGQRTGPPGDVFALGAVLVYAATGAAAYSAGHVAAVQYEVVHGQPRLDGLPAGLRQLIEPCLSKDPALRPSPARISSAMAPAPGAEELWRRGPVAADIDASEARVRQWATFPGRSAHTDGDTTGGMGRTTGGTLGRPSRRRLITGLAAGGVVLTAGGGAWWTTTRDEDTPAREHPWDAEPLAEGDYQRGKAPAPLWGPKETPEGSGGGLLTIKDMVIQDSAQPDLIGYAVTDGKRRWTAKSVGHRALYSGSVDLILARDIDNLYGISPRTGRRKWKEPVGIVTELAVDGDTYLYHDIAAHHSDPGEVVALRVTRAGSREVWRKRMPFSPDADDIEAAAGQGRLVLTDPRYGAIVLDTSDGSEVWKLPKSASPSGPYVDGGTVYLGGPTLRSFRLDDGEPGWTRKAATNSGLSVGAVDDDRLYVVSGSELRCHGREDGEEKWVGRMTYAIEGEPAVAGNTVWVSSERSSEGVRAFSLEDGEVLWTWRGTGGSEQDGGERGTEALGGVTLAGAGNRVFALGGGRITALPVI</sequence>
<evidence type="ECO:0000256" key="2">
    <source>
        <dbReference type="ARBA" id="ARBA00022741"/>
    </source>
</evidence>
<evidence type="ECO:0000313" key="8">
    <source>
        <dbReference type="EMBL" id="OEV01730.1"/>
    </source>
</evidence>
<feature type="compositionally biased region" description="Basic and acidic residues" evidence="6">
    <location>
        <begin position="348"/>
        <end position="361"/>
    </location>
</feature>
<feature type="domain" description="Protein kinase" evidence="7">
    <location>
        <begin position="15"/>
        <end position="267"/>
    </location>
</feature>
<dbReference type="PROSITE" id="PS00108">
    <property type="entry name" value="PROTEIN_KINASE_ST"/>
    <property type="match status" value="1"/>
</dbReference>
<dbReference type="PATRIC" id="fig|1075402.3.peg.2362"/>
<name>A0A1E7KCV3_9ACTN</name>
<dbReference type="Pfam" id="PF00069">
    <property type="entry name" value="Pkinase"/>
    <property type="match status" value="1"/>
</dbReference>
<dbReference type="SMART" id="SM00220">
    <property type="entry name" value="S_TKc"/>
    <property type="match status" value="1"/>
</dbReference>
<dbReference type="InterPro" id="IPR011009">
    <property type="entry name" value="Kinase-like_dom_sf"/>
</dbReference>
<dbReference type="SUPFAM" id="SSF56112">
    <property type="entry name" value="Protein kinase-like (PK-like)"/>
    <property type="match status" value="1"/>
</dbReference>
<dbReference type="PROSITE" id="PS50011">
    <property type="entry name" value="PROTEIN_KINASE_DOM"/>
    <property type="match status" value="1"/>
</dbReference>
<dbReference type="SMART" id="SM00564">
    <property type="entry name" value="PQQ"/>
    <property type="match status" value="3"/>
</dbReference>
<dbReference type="Pfam" id="PF13360">
    <property type="entry name" value="PQQ_2"/>
    <property type="match status" value="2"/>
</dbReference>
<dbReference type="RefSeq" id="WP_070197526.1">
    <property type="nucleotide sequence ID" value="NZ_LJGU01000131.1"/>
</dbReference>
<proteinExistence type="predicted"/>
<dbReference type="SUPFAM" id="SSF50998">
    <property type="entry name" value="Quinoprotein alcohol dehydrogenase-like"/>
    <property type="match status" value="2"/>
</dbReference>
<keyword evidence="4 5" id="KW-0067">ATP-binding</keyword>
<dbReference type="Gene3D" id="3.30.200.20">
    <property type="entry name" value="Phosphorylase Kinase, domain 1"/>
    <property type="match status" value="1"/>
</dbReference>
<evidence type="ECO:0000256" key="3">
    <source>
        <dbReference type="ARBA" id="ARBA00022777"/>
    </source>
</evidence>
<evidence type="ECO:0000256" key="1">
    <source>
        <dbReference type="ARBA" id="ARBA00022679"/>
    </source>
</evidence>
<evidence type="ECO:0000256" key="5">
    <source>
        <dbReference type="PROSITE-ProRule" id="PRU10141"/>
    </source>
</evidence>
<dbReference type="InterPro" id="IPR017441">
    <property type="entry name" value="Protein_kinase_ATP_BS"/>
</dbReference>
<dbReference type="Proteomes" id="UP000176101">
    <property type="component" value="Unassembled WGS sequence"/>
</dbReference>
<dbReference type="InterPro" id="IPR008271">
    <property type="entry name" value="Ser/Thr_kinase_AS"/>
</dbReference>
<dbReference type="PANTHER" id="PTHR43289">
    <property type="entry name" value="MITOGEN-ACTIVATED PROTEIN KINASE KINASE KINASE 20-RELATED"/>
    <property type="match status" value="1"/>
</dbReference>
<evidence type="ECO:0000256" key="4">
    <source>
        <dbReference type="ARBA" id="ARBA00022840"/>
    </source>
</evidence>
<keyword evidence="2 5" id="KW-0547">Nucleotide-binding</keyword>
<accession>A0A1E7KCV3</accession>
<dbReference type="InterPro" id="IPR002372">
    <property type="entry name" value="PQQ_rpt_dom"/>
</dbReference>
<dbReference type="CDD" id="cd14014">
    <property type="entry name" value="STKc_PknB_like"/>
    <property type="match status" value="1"/>
</dbReference>